<evidence type="ECO:0000259" key="10">
    <source>
        <dbReference type="Pfam" id="PF02225"/>
    </source>
</evidence>
<dbReference type="FunFam" id="3.40.630.10:FF:000093">
    <property type="entry name" value="Peptide hydrolase"/>
    <property type="match status" value="1"/>
</dbReference>
<dbReference type="Pfam" id="PF02225">
    <property type="entry name" value="PA"/>
    <property type="match status" value="1"/>
</dbReference>
<dbReference type="GO" id="GO:0046872">
    <property type="term" value="F:metal ion binding"/>
    <property type="evidence" value="ECO:0007669"/>
    <property type="project" value="UniProtKB-KW"/>
</dbReference>
<dbReference type="SUPFAM" id="SSF52025">
    <property type="entry name" value="PA domain"/>
    <property type="match status" value="1"/>
</dbReference>
<dbReference type="PANTHER" id="PTHR12147:SF17">
    <property type="entry name" value="AMINOPEPTIDASE Y"/>
    <property type="match status" value="1"/>
</dbReference>
<proteinExistence type="inferred from homology"/>
<organism evidence="12 13">
    <name type="scientific">Trichomonascus ciferrii</name>
    <dbReference type="NCBI Taxonomy" id="44093"/>
    <lineage>
        <taxon>Eukaryota</taxon>
        <taxon>Fungi</taxon>
        <taxon>Dikarya</taxon>
        <taxon>Ascomycota</taxon>
        <taxon>Saccharomycotina</taxon>
        <taxon>Dipodascomycetes</taxon>
        <taxon>Dipodascales</taxon>
        <taxon>Trichomonascaceae</taxon>
        <taxon>Trichomonascus</taxon>
        <taxon>Trichomonascus ciferrii complex</taxon>
    </lineage>
</organism>
<reference evidence="12" key="1">
    <citation type="journal article" date="2019" name="G3 (Bethesda)">
        <title>Genome Assemblies of Two Rare Opportunistic Yeast Pathogens: Diutina rugosa (syn. Candida rugosa) and Trichomonascus ciferrii (syn. Candida ciferrii).</title>
        <authorList>
            <person name="Mixao V."/>
            <person name="Saus E."/>
            <person name="Hansen A.P."/>
            <person name="Lass-Florl C."/>
            <person name="Gabaldon T."/>
        </authorList>
    </citation>
    <scope>NUCLEOTIDE SEQUENCE</scope>
    <source>
        <strain evidence="12">CBS 4856</strain>
    </source>
</reference>
<dbReference type="PROSITE" id="PS51257">
    <property type="entry name" value="PROKAR_LIPOPROTEIN"/>
    <property type="match status" value="1"/>
</dbReference>
<dbReference type="GO" id="GO:0004177">
    <property type="term" value="F:aminopeptidase activity"/>
    <property type="evidence" value="ECO:0007669"/>
    <property type="project" value="UniProtKB-KW"/>
</dbReference>
<evidence type="ECO:0000256" key="9">
    <source>
        <dbReference type="RuleBase" id="RU361240"/>
    </source>
</evidence>
<dbReference type="GO" id="GO:0008235">
    <property type="term" value="F:metalloexopeptidase activity"/>
    <property type="evidence" value="ECO:0007669"/>
    <property type="project" value="InterPro"/>
</dbReference>
<keyword evidence="3" id="KW-0031">Aminopeptidase</keyword>
<dbReference type="Gene3D" id="3.50.30.30">
    <property type="match status" value="1"/>
</dbReference>
<dbReference type="VEuPathDB" id="FungiDB:TRICI_002158"/>
<evidence type="ECO:0000313" key="13">
    <source>
        <dbReference type="Proteomes" id="UP000761534"/>
    </source>
</evidence>
<dbReference type="CDD" id="cd03876">
    <property type="entry name" value="M28_SGAP_like"/>
    <property type="match status" value="1"/>
</dbReference>
<keyword evidence="7 9" id="KW-0378">Hydrolase</keyword>
<comment type="similarity">
    <text evidence="2">Belongs to the peptidase M28 family. M28A subfamily.</text>
</comment>
<dbReference type="OrthoDB" id="10013407at2759"/>
<dbReference type="InterPro" id="IPR045175">
    <property type="entry name" value="M28_fam"/>
</dbReference>
<dbReference type="AlphaFoldDB" id="A0A642V7Q6"/>
<dbReference type="Proteomes" id="UP000761534">
    <property type="component" value="Unassembled WGS sequence"/>
</dbReference>
<dbReference type="Pfam" id="PF04389">
    <property type="entry name" value="Peptidase_M28"/>
    <property type="match status" value="1"/>
</dbReference>
<dbReference type="PANTHER" id="PTHR12147">
    <property type="entry name" value="METALLOPEPTIDASE M28 FAMILY MEMBER"/>
    <property type="match status" value="1"/>
</dbReference>
<dbReference type="EMBL" id="SWFS01000149">
    <property type="protein sequence ID" value="KAA8915715.1"/>
    <property type="molecule type" value="Genomic_DNA"/>
</dbReference>
<dbReference type="InterPro" id="IPR046450">
    <property type="entry name" value="PA_dom_sf"/>
</dbReference>
<sequence>MKPSILVQTLGVVGLGCEAAVLKGYGDQFQHVLDGVSHLLDKQHEKGHKKPVDSEHLQELLSQKALKNRAEKLYEIAKLSEEGYGHPTRVIGSPGHNATIEYIIESLGEFGGNYYDVWKQEFEAVSGSVNHSEVSVDGDKIDAQPMSLTPGTPKGKPVSAQLELARDKGCEKGDYKNLKGKFALVVRGECAFGDKSNAAGEAGVLGLFIYNNEDGDVHGTLGEPKKHHVPTFGLSKKNGEDLKDHISGRQAVANVTLDAKVETIKTYNVLAETKDGDKDNVVMLGGHSDSVEEGPGINDDGSGTNSLLEVAKALTEFKVKNAVRFAWWAAEEEGLLGSNHYANTLSKEENHRIRLFMDYDMMASPNFAYQVYDANNKDNPEGSEELRNLYVDFYEDNDVNYTFIPFDGRSDYVGFITNDIPGGGIATGAEGLKTADEVKKFGGIANVQYDPCYHQLCDNLDNLAYDAWLMNTRLIGHSVATYAKSLKHFPKRSELKTDAIQKPTFKYRGHYLAY</sequence>
<name>A0A642V7Q6_9ASCO</name>
<evidence type="ECO:0000256" key="8">
    <source>
        <dbReference type="ARBA" id="ARBA00022833"/>
    </source>
</evidence>
<evidence type="ECO:0000259" key="11">
    <source>
        <dbReference type="Pfam" id="PF04389"/>
    </source>
</evidence>
<keyword evidence="8 9" id="KW-0862">Zinc</keyword>
<accession>A0A642V7Q6</accession>
<evidence type="ECO:0000256" key="5">
    <source>
        <dbReference type="ARBA" id="ARBA00022723"/>
    </source>
</evidence>
<evidence type="ECO:0000256" key="7">
    <source>
        <dbReference type="ARBA" id="ARBA00022801"/>
    </source>
</evidence>
<keyword evidence="4 9" id="KW-0645">Protease</keyword>
<evidence type="ECO:0000256" key="2">
    <source>
        <dbReference type="ARBA" id="ARBA00005957"/>
    </source>
</evidence>
<dbReference type="InterPro" id="IPR007484">
    <property type="entry name" value="Peptidase_M28"/>
</dbReference>
<evidence type="ECO:0000313" key="12">
    <source>
        <dbReference type="EMBL" id="KAA8915715.1"/>
    </source>
</evidence>
<keyword evidence="13" id="KW-1185">Reference proteome</keyword>
<evidence type="ECO:0000256" key="1">
    <source>
        <dbReference type="ARBA" id="ARBA00001947"/>
    </source>
</evidence>
<dbReference type="InterPro" id="IPR041756">
    <property type="entry name" value="M28_SGAP-like"/>
</dbReference>
<dbReference type="InterPro" id="IPR003137">
    <property type="entry name" value="PA_domain"/>
</dbReference>
<evidence type="ECO:0000256" key="3">
    <source>
        <dbReference type="ARBA" id="ARBA00022438"/>
    </source>
</evidence>
<dbReference type="GO" id="GO:0006508">
    <property type="term" value="P:proteolysis"/>
    <property type="evidence" value="ECO:0007669"/>
    <property type="project" value="UniProtKB-KW"/>
</dbReference>
<evidence type="ECO:0000256" key="6">
    <source>
        <dbReference type="ARBA" id="ARBA00022729"/>
    </source>
</evidence>
<feature type="domain" description="Peptidase M28" evidence="11">
    <location>
        <begin position="268"/>
        <end position="475"/>
    </location>
</feature>
<keyword evidence="6" id="KW-0732">Signal</keyword>
<dbReference type="SUPFAM" id="SSF53187">
    <property type="entry name" value="Zn-dependent exopeptidases"/>
    <property type="match status" value="1"/>
</dbReference>
<keyword evidence="5 9" id="KW-0479">Metal-binding</keyword>
<dbReference type="EC" id="3.4.-.-" evidence="9"/>
<gene>
    <name evidence="12" type="ORF">TRICI_002158</name>
</gene>
<feature type="domain" description="PA" evidence="10">
    <location>
        <begin position="160"/>
        <end position="242"/>
    </location>
</feature>
<comment type="caution">
    <text evidence="12">The sequence shown here is derived from an EMBL/GenBank/DDBJ whole genome shotgun (WGS) entry which is preliminary data.</text>
</comment>
<comment type="cofactor">
    <cofactor evidence="1">
        <name>Zn(2+)</name>
        <dbReference type="ChEBI" id="CHEBI:29105"/>
    </cofactor>
</comment>
<protein>
    <recommendedName>
        <fullName evidence="9">Peptide hydrolase</fullName>
        <ecNumber evidence="9">3.4.-.-</ecNumber>
    </recommendedName>
</protein>
<evidence type="ECO:0000256" key="4">
    <source>
        <dbReference type="ARBA" id="ARBA00022670"/>
    </source>
</evidence>
<dbReference type="Gene3D" id="3.40.630.10">
    <property type="entry name" value="Zn peptidases"/>
    <property type="match status" value="1"/>
</dbReference>